<dbReference type="Proteomes" id="UP000191987">
    <property type="component" value="Unassembled WGS sequence"/>
</dbReference>
<protein>
    <submittedName>
        <fullName evidence="2">Uncharacterized protein</fullName>
    </submittedName>
</protein>
<reference evidence="2 3" key="1">
    <citation type="submission" date="2016-01" db="EMBL/GenBank/DDBJ databases">
        <authorList>
            <person name="Oliw E.H."/>
        </authorList>
    </citation>
    <scope>NUCLEOTIDE SEQUENCE [LARGE SCALE GENOMIC DNA]</scope>
    <source>
        <strain evidence="2 3">Zutra 3-1</strain>
    </source>
</reference>
<evidence type="ECO:0000256" key="1">
    <source>
        <dbReference type="SAM" id="MobiDB-lite"/>
    </source>
</evidence>
<evidence type="ECO:0000313" key="2">
    <source>
        <dbReference type="EMBL" id="CUX12212.1"/>
    </source>
</evidence>
<dbReference type="EMBL" id="FBWG01000002">
    <property type="protein sequence ID" value="CUX12212.1"/>
    <property type="molecule type" value="Genomic_DNA"/>
</dbReference>
<name>A0A1S7NVJ1_9HYPH</name>
<feature type="region of interest" description="Disordered" evidence="1">
    <location>
        <begin position="1"/>
        <end position="21"/>
    </location>
</feature>
<evidence type="ECO:0000313" key="3">
    <source>
        <dbReference type="Proteomes" id="UP000191987"/>
    </source>
</evidence>
<proteinExistence type="predicted"/>
<sequence length="96" mass="10526">MASPANPRGHGPNGGRWGIGDRRLKHVSQNCAAVLADMHKNKEIKRVAFNLLPQYTTVEIIDGAGCRYTPLCPAGHLPLKGEIVPWRGFAPLDDRE</sequence>
<dbReference type="AlphaFoldDB" id="A0A1S7NVJ1"/>
<organism evidence="2 3">
    <name type="scientific">Agrobacterium deltaense Zutra 3/1</name>
    <dbReference type="NCBI Taxonomy" id="1183427"/>
    <lineage>
        <taxon>Bacteria</taxon>
        <taxon>Pseudomonadati</taxon>
        <taxon>Pseudomonadota</taxon>
        <taxon>Alphaproteobacteria</taxon>
        <taxon>Hyphomicrobiales</taxon>
        <taxon>Rhizobiaceae</taxon>
        <taxon>Rhizobium/Agrobacterium group</taxon>
        <taxon>Agrobacterium</taxon>
    </lineage>
</organism>
<gene>
    <name evidence="2" type="ORF">AGR7C_Cc100049</name>
</gene>
<accession>A0A1S7NVJ1</accession>